<name>A0A7C1CC97_9CREN</name>
<sequence length="318" mass="37682">MRLVTREEYLEYIKTHRTVRIEDEEIPIGKPHRIEKYAPDDFALETTTVWSFPDRGDWATHRGDYRGNWAPQIPRNLILRYSRPGETVLDQMCGSGTTLVESKLLGRNAIGVDINYEAVMLTMDRLNFSYRPLDPDYREPEIRVYHGDARNLNLIEDESIDLIATHPPYANIISYSKAKRIEGDLSQVYSLEEYLQGIREVAKESFRVLKPGRYCAILIGDTRRHRHYVPIAFRVMQQFLEVGFILKEDIIKIQWNTKTTEKKWARLAKTSEENWIDKPENKKHWTDFYLIAHEHLFVFRKPAEGEDIEKYRDSMKWW</sequence>
<dbReference type="Pfam" id="PF01555">
    <property type="entry name" value="N6_N4_Mtase"/>
    <property type="match status" value="2"/>
</dbReference>
<comment type="caution">
    <text evidence="5">The sequence shown here is derived from an EMBL/GenBank/DDBJ whole genome shotgun (WGS) entry which is preliminary data.</text>
</comment>
<proteinExistence type="inferred from homology"/>
<evidence type="ECO:0000256" key="1">
    <source>
        <dbReference type="ARBA" id="ARBA00022603"/>
    </source>
</evidence>
<dbReference type="CDD" id="cd02440">
    <property type="entry name" value="AdoMet_MTases"/>
    <property type="match status" value="1"/>
</dbReference>
<keyword evidence="3" id="KW-0949">S-adenosyl-L-methionine</keyword>
<evidence type="ECO:0000256" key="3">
    <source>
        <dbReference type="RuleBase" id="RU362026"/>
    </source>
</evidence>
<dbReference type="EC" id="2.1.1.113" evidence="3"/>
<evidence type="ECO:0000259" key="4">
    <source>
        <dbReference type="Pfam" id="PF01555"/>
    </source>
</evidence>
<comment type="similarity">
    <text evidence="3">Belongs to the N(4)/N(6)-methyltransferase family.</text>
</comment>
<comment type="catalytic activity">
    <reaction evidence="3">
        <text>a 2'-deoxycytidine in DNA + S-adenosyl-L-methionine = an N(4)-methyl-2'-deoxycytidine in DNA + S-adenosyl-L-homocysteine + H(+)</text>
        <dbReference type="Rhea" id="RHEA:16857"/>
        <dbReference type="Rhea" id="RHEA-COMP:11369"/>
        <dbReference type="Rhea" id="RHEA-COMP:13674"/>
        <dbReference type="ChEBI" id="CHEBI:15378"/>
        <dbReference type="ChEBI" id="CHEBI:57856"/>
        <dbReference type="ChEBI" id="CHEBI:59789"/>
        <dbReference type="ChEBI" id="CHEBI:85452"/>
        <dbReference type="ChEBI" id="CHEBI:137933"/>
        <dbReference type="EC" id="2.1.1.113"/>
    </reaction>
</comment>
<dbReference type="InterPro" id="IPR029063">
    <property type="entry name" value="SAM-dependent_MTases_sf"/>
</dbReference>
<gene>
    <name evidence="5" type="ORF">ENN26_02025</name>
</gene>
<dbReference type="GO" id="GO:0003677">
    <property type="term" value="F:DNA binding"/>
    <property type="evidence" value="ECO:0007669"/>
    <property type="project" value="InterPro"/>
</dbReference>
<feature type="domain" description="DNA methylase N-4/N-6" evidence="4">
    <location>
        <begin position="24"/>
        <end position="121"/>
    </location>
</feature>
<dbReference type="SUPFAM" id="SSF53335">
    <property type="entry name" value="S-adenosyl-L-methionine-dependent methyltransferases"/>
    <property type="match status" value="2"/>
</dbReference>
<keyword evidence="1 3" id="KW-0489">Methyltransferase</keyword>
<dbReference type="EMBL" id="DSAY01000038">
    <property type="protein sequence ID" value="HDP14543.1"/>
    <property type="molecule type" value="Genomic_DNA"/>
</dbReference>
<evidence type="ECO:0000256" key="2">
    <source>
        <dbReference type="ARBA" id="ARBA00022679"/>
    </source>
</evidence>
<dbReference type="PANTHER" id="PTHR14911">
    <property type="entry name" value="THUMP DOMAIN-CONTAINING"/>
    <property type="match status" value="1"/>
</dbReference>
<dbReference type="InterPro" id="IPR002941">
    <property type="entry name" value="DNA_methylase_N4/N6"/>
</dbReference>
<accession>A0A7C1CC97</accession>
<dbReference type="GO" id="GO:0030488">
    <property type="term" value="P:tRNA methylation"/>
    <property type="evidence" value="ECO:0007669"/>
    <property type="project" value="TreeGrafter"/>
</dbReference>
<dbReference type="InterPro" id="IPR001091">
    <property type="entry name" value="RM_Methyltransferase"/>
</dbReference>
<feature type="domain" description="DNA methylase N-4/N-6" evidence="4">
    <location>
        <begin position="160"/>
        <end position="305"/>
    </location>
</feature>
<dbReference type="GO" id="GO:0015667">
    <property type="term" value="F:site-specific DNA-methyltransferase (cytosine-N4-specific) activity"/>
    <property type="evidence" value="ECO:0007669"/>
    <property type="project" value="UniProtKB-EC"/>
</dbReference>
<dbReference type="AlphaFoldDB" id="A0A7C1CC97"/>
<reference evidence="5" key="1">
    <citation type="journal article" date="2020" name="mSystems">
        <title>Genome- and Community-Level Interaction Insights into Carbon Utilization and Element Cycling Functions of Hydrothermarchaeota in Hydrothermal Sediment.</title>
        <authorList>
            <person name="Zhou Z."/>
            <person name="Liu Y."/>
            <person name="Xu W."/>
            <person name="Pan J."/>
            <person name="Luo Z.H."/>
            <person name="Li M."/>
        </authorList>
    </citation>
    <scope>NUCLEOTIDE SEQUENCE [LARGE SCALE GENOMIC DNA]</scope>
    <source>
        <strain evidence="5">SpSt-116</strain>
    </source>
</reference>
<keyword evidence="2" id="KW-0808">Transferase</keyword>
<keyword evidence="3" id="KW-0680">Restriction system</keyword>
<dbReference type="PANTHER" id="PTHR14911:SF13">
    <property type="entry name" value="TRNA (GUANINE(6)-N2)-METHYLTRANSFERASE THUMP3"/>
    <property type="match status" value="1"/>
</dbReference>
<evidence type="ECO:0000313" key="5">
    <source>
        <dbReference type="EMBL" id="HDP14543.1"/>
    </source>
</evidence>
<dbReference type="PRINTS" id="PR00508">
    <property type="entry name" value="S21N4MTFRASE"/>
</dbReference>
<dbReference type="Gene3D" id="3.40.50.150">
    <property type="entry name" value="Vaccinia Virus protein VP39"/>
    <property type="match status" value="2"/>
</dbReference>
<dbReference type="GO" id="GO:0008170">
    <property type="term" value="F:N-methyltransferase activity"/>
    <property type="evidence" value="ECO:0007669"/>
    <property type="project" value="InterPro"/>
</dbReference>
<dbReference type="GO" id="GO:0009307">
    <property type="term" value="P:DNA restriction-modification system"/>
    <property type="evidence" value="ECO:0007669"/>
    <property type="project" value="UniProtKB-KW"/>
</dbReference>
<dbReference type="GO" id="GO:0016423">
    <property type="term" value="F:tRNA (guanine) methyltransferase activity"/>
    <property type="evidence" value="ECO:0007669"/>
    <property type="project" value="TreeGrafter"/>
</dbReference>
<organism evidence="5">
    <name type="scientific">Thermofilum adornatum</name>
    <dbReference type="NCBI Taxonomy" id="1365176"/>
    <lineage>
        <taxon>Archaea</taxon>
        <taxon>Thermoproteota</taxon>
        <taxon>Thermoprotei</taxon>
        <taxon>Thermofilales</taxon>
        <taxon>Thermofilaceae</taxon>
        <taxon>Thermofilum</taxon>
    </lineage>
</organism>
<protein>
    <recommendedName>
        <fullName evidence="3">Type II methyltransferase</fullName>
        <ecNumber evidence="3">2.1.1.113</ecNumber>
    </recommendedName>
    <alternativeName>
        <fullName evidence="3">N-4 cytosine-specific methyltransferase</fullName>
    </alternativeName>
</protein>